<comment type="subcellular location">
    <subcellularLocation>
        <location evidence="1">Nucleus</location>
    </subcellularLocation>
</comment>
<evidence type="ECO:0000313" key="5">
    <source>
        <dbReference type="EMBL" id="KAL0576213.1"/>
    </source>
</evidence>
<sequence length="236" mass="25382">MSAASGPARKRIKLTSETGSTHAAAVSAPSTKPVVARDEASTEKKQEEKPEKSGKRRRKLVAPRPFPTVAKAASATGPRSAHHEGGNFICLTRKTSLSTYMRRCKDLILKKGYKTLHLSAMGAAIPLLLRLTCALPPILPFANDEIHTEVTTSTTQVQDEITPNDEDEDIEYETRSKSTLLVIIKIGTGDQPSADSNGPSKQKRSGSGAKGKSKNASTSDSMVVLEEPEQVDVEMV</sequence>
<accession>A0ABR3FLD0</accession>
<evidence type="ECO:0000256" key="4">
    <source>
        <dbReference type="SAM" id="MobiDB-lite"/>
    </source>
</evidence>
<name>A0ABR3FLD0_9AGAR</name>
<evidence type="ECO:0000313" key="6">
    <source>
        <dbReference type="Proteomes" id="UP001465976"/>
    </source>
</evidence>
<dbReference type="Proteomes" id="UP001465976">
    <property type="component" value="Unassembled WGS sequence"/>
</dbReference>
<feature type="compositionally biased region" description="Basic and acidic residues" evidence="4">
    <location>
        <begin position="35"/>
        <end position="53"/>
    </location>
</feature>
<dbReference type="Pfam" id="PF12328">
    <property type="entry name" value="Rpp20"/>
    <property type="match status" value="1"/>
</dbReference>
<reference evidence="5 6" key="1">
    <citation type="submission" date="2024-02" db="EMBL/GenBank/DDBJ databases">
        <title>A draft genome for the cacao thread blight pathogen Marasmius crinis-equi.</title>
        <authorList>
            <person name="Cohen S.P."/>
            <person name="Baruah I.K."/>
            <person name="Amoako-Attah I."/>
            <person name="Bukari Y."/>
            <person name="Meinhardt L.W."/>
            <person name="Bailey B.A."/>
        </authorList>
    </citation>
    <scope>NUCLEOTIDE SEQUENCE [LARGE SCALE GENOMIC DNA]</scope>
    <source>
        <strain evidence="5 6">GH-76</strain>
    </source>
</reference>
<evidence type="ECO:0000256" key="1">
    <source>
        <dbReference type="ARBA" id="ARBA00004123"/>
    </source>
</evidence>
<dbReference type="InterPro" id="IPR036882">
    <property type="entry name" value="Alba-like_dom_sf"/>
</dbReference>
<protein>
    <submittedName>
        <fullName evidence="5">Uncharacterized protein</fullName>
    </submittedName>
</protein>
<comment type="caution">
    <text evidence="5">The sequence shown here is derived from an EMBL/GenBank/DDBJ whole genome shotgun (WGS) entry which is preliminary data.</text>
</comment>
<keyword evidence="3" id="KW-0539">Nucleus</keyword>
<keyword evidence="6" id="KW-1185">Reference proteome</keyword>
<keyword evidence="2" id="KW-0819">tRNA processing</keyword>
<feature type="region of interest" description="Disordered" evidence="4">
    <location>
        <begin position="188"/>
        <end position="236"/>
    </location>
</feature>
<dbReference type="Gene3D" id="3.30.110.20">
    <property type="entry name" value="Alba-like domain"/>
    <property type="match status" value="1"/>
</dbReference>
<dbReference type="InterPro" id="IPR014612">
    <property type="entry name" value="Pop7/Rpp20"/>
</dbReference>
<proteinExistence type="predicted"/>
<feature type="compositionally biased region" description="Polar residues" evidence="4">
    <location>
        <begin position="190"/>
        <end position="199"/>
    </location>
</feature>
<feature type="compositionally biased region" description="Acidic residues" evidence="4">
    <location>
        <begin position="226"/>
        <end position="236"/>
    </location>
</feature>
<evidence type="ECO:0000256" key="2">
    <source>
        <dbReference type="ARBA" id="ARBA00022694"/>
    </source>
</evidence>
<organism evidence="5 6">
    <name type="scientific">Marasmius crinis-equi</name>
    <dbReference type="NCBI Taxonomy" id="585013"/>
    <lineage>
        <taxon>Eukaryota</taxon>
        <taxon>Fungi</taxon>
        <taxon>Dikarya</taxon>
        <taxon>Basidiomycota</taxon>
        <taxon>Agaricomycotina</taxon>
        <taxon>Agaricomycetes</taxon>
        <taxon>Agaricomycetidae</taxon>
        <taxon>Agaricales</taxon>
        <taxon>Marasmiineae</taxon>
        <taxon>Marasmiaceae</taxon>
        <taxon>Marasmius</taxon>
    </lineage>
</organism>
<feature type="region of interest" description="Disordered" evidence="4">
    <location>
        <begin position="1"/>
        <end position="85"/>
    </location>
</feature>
<gene>
    <name evidence="5" type="ORF">V5O48_005780</name>
</gene>
<evidence type="ECO:0000256" key="3">
    <source>
        <dbReference type="ARBA" id="ARBA00023242"/>
    </source>
</evidence>
<dbReference type="EMBL" id="JBAHYK010000239">
    <property type="protein sequence ID" value="KAL0576213.1"/>
    <property type="molecule type" value="Genomic_DNA"/>
</dbReference>